<accession>A0ABQ5AXR3</accession>
<proteinExistence type="predicted"/>
<dbReference type="Proteomes" id="UP001151760">
    <property type="component" value="Unassembled WGS sequence"/>
</dbReference>
<dbReference type="EMBL" id="BQNB010012649">
    <property type="protein sequence ID" value="GJT06207.1"/>
    <property type="molecule type" value="Genomic_DNA"/>
</dbReference>
<name>A0ABQ5AXR3_9ASTR</name>
<comment type="caution">
    <text evidence="1">The sequence shown here is derived from an EMBL/GenBank/DDBJ whole genome shotgun (WGS) entry which is preliminary data.</text>
</comment>
<keyword evidence="2" id="KW-1185">Reference proteome</keyword>
<gene>
    <name evidence="1" type="ORF">Tco_0840669</name>
</gene>
<evidence type="ECO:0000313" key="1">
    <source>
        <dbReference type="EMBL" id="GJT06207.1"/>
    </source>
</evidence>
<evidence type="ECO:0000313" key="2">
    <source>
        <dbReference type="Proteomes" id="UP001151760"/>
    </source>
</evidence>
<organism evidence="1 2">
    <name type="scientific">Tanacetum coccineum</name>
    <dbReference type="NCBI Taxonomy" id="301880"/>
    <lineage>
        <taxon>Eukaryota</taxon>
        <taxon>Viridiplantae</taxon>
        <taxon>Streptophyta</taxon>
        <taxon>Embryophyta</taxon>
        <taxon>Tracheophyta</taxon>
        <taxon>Spermatophyta</taxon>
        <taxon>Magnoliopsida</taxon>
        <taxon>eudicotyledons</taxon>
        <taxon>Gunneridae</taxon>
        <taxon>Pentapetalae</taxon>
        <taxon>asterids</taxon>
        <taxon>campanulids</taxon>
        <taxon>Asterales</taxon>
        <taxon>Asteraceae</taxon>
        <taxon>Asteroideae</taxon>
        <taxon>Anthemideae</taxon>
        <taxon>Anthemidinae</taxon>
        <taxon>Tanacetum</taxon>
    </lineage>
</organism>
<sequence length="109" mass="12326">MTTPRTPITSRTRIFIAFIILPDSTDEDTILPIKSAPDIVALRARVETLEAEMTEQDVEALQISLGAAQMDIIDLLESRRADRLEMAELRSRAEDIKAILWEIERHLGP</sequence>
<reference evidence="1" key="2">
    <citation type="submission" date="2022-01" db="EMBL/GenBank/DDBJ databases">
        <authorList>
            <person name="Yamashiro T."/>
            <person name="Shiraishi A."/>
            <person name="Satake H."/>
            <person name="Nakayama K."/>
        </authorList>
    </citation>
    <scope>NUCLEOTIDE SEQUENCE</scope>
</reference>
<protein>
    <submittedName>
        <fullName evidence="1">Uncharacterized protein</fullName>
    </submittedName>
</protein>
<reference evidence="1" key="1">
    <citation type="journal article" date="2022" name="Int. J. Mol. Sci.">
        <title>Draft Genome of Tanacetum Coccineum: Genomic Comparison of Closely Related Tanacetum-Family Plants.</title>
        <authorList>
            <person name="Yamashiro T."/>
            <person name="Shiraishi A."/>
            <person name="Nakayama K."/>
            <person name="Satake H."/>
        </authorList>
    </citation>
    <scope>NUCLEOTIDE SEQUENCE</scope>
</reference>